<evidence type="ECO:0000256" key="13">
    <source>
        <dbReference type="ARBA" id="ARBA00023054"/>
    </source>
</evidence>
<keyword evidence="7 20" id="KW-0812">Transmembrane</keyword>
<feature type="compositionally biased region" description="Basic and acidic residues" evidence="19">
    <location>
        <begin position="454"/>
        <end position="463"/>
    </location>
</feature>
<dbReference type="GO" id="GO:0030003">
    <property type="term" value="P:intracellular monoatomic cation homeostasis"/>
    <property type="evidence" value="ECO:0007669"/>
    <property type="project" value="TreeGrafter"/>
</dbReference>
<feature type="domain" description="Letm1 RBD" evidence="22">
    <location>
        <begin position="221"/>
        <end position="412"/>
    </location>
</feature>
<dbReference type="PANTHER" id="PTHR14009">
    <property type="entry name" value="LEUCINE ZIPPER-EF-HAND CONTAINING TRANSMEMBRANE PROTEIN"/>
    <property type="match status" value="1"/>
</dbReference>
<feature type="domain" description="EF-hand" evidence="21">
    <location>
        <begin position="621"/>
        <end position="656"/>
    </location>
</feature>
<dbReference type="EMBL" id="JAEPQZ010000005">
    <property type="protein sequence ID" value="KAG2181161.1"/>
    <property type="molecule type" value="Genomic_DNA"/>
</dbReference>
<feature type="compositionally biased region" description="Acidic residues" evidence="19">
    <location>
        <begin position="444"/>
        <end position="453"/>
    </location>
</feature>
<dbReference type="InterPro" id="IPR059005">
    <property type="entry name" value="LETM1_C"/>
</dbReference>
<keyword evidence="12 20" id="KW-1133">Transmembrane helix</keyword>
<dbReference type="InterPro" id="IPR002048">
    <property type="entry name" value="EF_hand_dom"/>
</dbReference>
<evidence type="ECO:0000256" key="18">
    <source>
        <dbReference type="PROSITE-ProRule" id="PRU01094"/>
    </source>
</evidence>
<evidence type="ECO:0000256" key="3">
    <source>
        <dbReference type="ARBA" id="ARBA00020557"/>
    </source>
</evidence>
<keyword evidence="11" id="KW-0809">Transit peptide</keyword>
<dbReference type="GO" id="GO:0005509">
    <property type="term" value="F:calcium ion binding"/>
    <property type="evidence" value="ECO:0007669"/>
    <property type="project" value="InterPro"/>
</dbReference>
<keyword evidence="16 20" id="KW-0472">Membrane</keyword>
<keyword evidence="4" id="KW-0813">Transport</keyword>
<evidence type="ECO:0000256" key="7">
    <source>
        <dbReference type="ARBA" id="ARBA00022692"/>
    </source>
</evidence>
<name>A0A8H7UD28_MORIS</name>
<reference evidence="23" key="1">
    <citation type="submission" date="2020-12" db="EMBL/GenBank/DDBJ databases">
        <title>Metabolic potential, ecology and presence of endohyphal bacteria is reflected in genomic diversity of Mucoromycotina.</title>
        <authorList>
            <person name="Muszewska A."/>
            <person name="Okrasinska A."/>
            <person name="Steczkiewicz K."/>
            <person name="Drgas O."/>
            <person name="Orlowska M."/>
            <person name="Perlinska-Lenart U."/>
            <person name="Aleksandrzak-Piekarczyk T."/>
            <person name="Szatraj K."/>
            <person name="Zielenkiewicz U."/>
            <person name="Pilsyk S."/>
            <person name="Malc E."/>
            <person name="Mieczkowski P."/>
            <person name="Kruszewska J.S."/>
            <person name="Biernat P."/>
            <person name="Pawlowska J."/>
        </authorList>
    </citation>
    <scope>NUCLEOTIDE SEQUENCE</scope>
    <source>
        <strain evidence="23">WA0000067209</strain>
    </source>
</reference>
<evidence type="ECO:0000256" key="14">
    <source>
        <dbReference type="ARBA" id="ARBA00023065"/>
    </source>
</evidence>
<dbReference type="SUPFAM" id="SSF47473">
    <property type="entry name" value="EF-hand"/>
    <property type="match status" value="1"/>
</dbReference>
<dbReference type="GO" id="GO:0015297">
    <property type="term" value="F:antiporter activity"/>
    <property type="evidence" value="ECO:0007669"/>
    <property type="project" value="UniProtKB-KW"/>
</dbReference>
<dbReference type="PROSITE" id="PS50222">
    <property type="entry name" value="EF_HAND_2"/>
    <property type="match status" value="1"/>
</dbReference>
<evidence type="ECO:0000256" key="10">
    <source>
        <dbReference type="ARBA" id="ARBA00022837"/>
    </source>
</evidence>
<evidence type="ECO:0000256" key="4">
    <source>
        <dbReference type="ARBA" id="ARBA00022448"/>
    </source>
</evidence>
<dbReference type="PROSITE" id="PS51758">
    <property type="entry name" value="LETM1_RBD"/>
    <property type="match status" value="1"/>
</dbReference>
<evidence type="ECO:0000256" key="16">
    <source>
        <dbReference type="ARBA" id="ARBA00023136"/>
    </source>
</evidence>
<feature type="region of interest" description="Disordered" evidence="19">
    <location>
        <begin position="444"/>
        <end position="463"/>
    </location>
</feature>
<dbReference type="Proteomes" id="UP000654370">
    <property type="component" value="Unassembled WGS sequence"/>
</dbReference>
<keyword evidence="24" id="KW-1185">Reference proteome</keyword>
<evidence type="ECO:0000313" key="24">
    <source>
        <dbReference type="Proteomes" id="UP000654370"/>
    </source>
</evidence>
<evidence type="ECO:0000256" key="20">
    <source>
        <dbReference type="SAM" id="Phobius"/>
    </source>
</evidence>
<keyword evidence="5" id="KW-0050">Antiport</keyword>
<dbReference type="Pfam" id="PF26561">
    <property type="entry name" value="LETM1_C"/>
    <property type="match status" value="1"/>
</dbReference>
<feature type="transmembrane region" description="Helical" evidence="20">
    <location>
        <begin position="175"/>
        <end position="198"/>
    </location>
</feature>
<keyword evidence="9" id="KW-0999">Mitochondrion inner membrane</keyword>
<dbReference type="GO" id="GO:0005743">
    <property type="term" value="C:mitochondrial inner membrane"/>
    <property type="evidence" value="ECO:0007669"/>
    <property type="project" value="UniProtKB-SubCell"/>
</dbReference>
<evidence type="ECO:0000259" key="21">
    <source>
        <dbReference type="PROSITE" id="PS50222"/>
    </source>
</evidence>
<keyword evidence="14" id="KW-0406">Ion transport</keyword>
<evidence type="ECO:0000256" key="9">
    <source>
        <dbReference type="ARBA" id="ARBA00022792"/>
    </source>
</evidence>
<proteinExistence type="inferred from homology"/>
<keyword evidence="10" id="KW-0106">Calcium</keyword>
<dbReference type="PANTHER" id="PTHR14009:SF1">
    <property type="entry name" value="MITOCHONDRIAL PROTON_CALCIUM EXCHANGER PROTEIN"/>
    <property type="match status" value="1"/>
</dbReference>
<evidence type="ECO:0000256" key="1">
    <source>
        <dbReference type="ARBA" id="ARBA00004434"/>
    </source>
</evidence>
<keyword evidence="6" id="KW-0109">Calcium transport</keyword>
<evidence type="ECO:0000259" key="22">
    <source>
        <dbReference type="PROSITE" id="PS51758"/>
    </source>
</evidence>
<evidence type="ECO:0000256" key="19">
    <source>
        <dbReference type="SAM" id="MobiDB-lite"/>
    </source>
</evidence>
<dbReference type="OrthoDB" id="275278at2759"/>
<dbReference type="InterPro" id="IPR011992">
    <property type="entry name" value="EF-hand-dom_pair"/>
</dbReference>
<dbReference type="Pfam" id="PF07766">
    <property type="entry name" value="LETM1_RBD"/>
    <property type="match status" value="1"/>
</dbReference>
<evidence type="ECO:0000313" key="23">
    <source>
        <dbReference type="EMBL" id="KAG2181161.1"/>
    </source>
</evidence>
<comment type="caution">
    <text evidence="23">The sequence shown here is derived from an EMBL/GenBank/DDBJ whole genome shotgun (WGS) entry which is preliminary data.</text>
</comment>
<dbReference type="InterPro" id="IPR044202">
    <property type="entry name" value="LETM1/MDM38-like"/>
</dbReference>
<evidence type="ECO:0000256" key="6">
    <source>
        <dbReference type="ARBA" id="ARBA00022568"/>
    </source>
</evidence>
<comment type="subcellular location">
    <subcellularLocation>
        <location evidence="1">Mitochondrion inner membrane</location>
        <topology evidence="1">Single-pass membrane protein</topology>
    </subcellularLocation>
</comment>
<evidence type="ECO:0000256" key="5">
    <source>
        <dbReference type="ARBA" id="ARBA00022449"/>
    </source>
</evidence>
<protein>
    <recommendedName>
        <fullName evidence="3">Mitochondrial proton/calcium exchanger protein</fullName>
    </recommendedName>
    <alternativeName>
        <fullName evidence="17">Leucine zipper-EF-hand-containing transmembrane protein 1</fullName>
    </alternativeName>
</protein>
<evidence type="ECO:0000256" key="12">
    <source>
        <dbReference type="ARBA" id="ARBA00022989"/>
    </source>
</evidence>
<evidence type="ECO:0000256" key="11">
    <source>
        <dbReference type="ARBA" id="ARBA00022946"/>
    </source>
</evidence>
<organism evidence="23 24">
    <name type="scientific">Mortierella isabellina</name>
    <name type="common">Filamentous fungus</name>
    <name type="synonym">Umbelopsis isabellina</name>
    <dbReference type="NCBI Taxonomy" id="91625"/>
    <lineage>
        <taxon>Eukaryota</taxon>
        <taxon>Fungi</taxon>
        <taxon>Fungi incertae sedis</taxon>
        <taxon>Mucoromycota</taxon>
        <taxon>Mucoromycotina</taxon>
        <taxon>Umbelopsidomycetes</taxon>
        <taxon>Umbelopsidales</taxon>
        <taxon>Umbelopsidaceae</taxon>
        <taxon>Umbelopsis</taxon>
    </lineage>
</organism>
<evidence type="ECO:0000256" key="15">
    <source>
        <dbReference type="ARBA" id="ARBA00023128"/>
    </source>
</evidence>
<dbReference type="Gene3D" id="1.10.238.10">
    <property type="entry name" value="EF-hand"/>
    <property type="match status" value="1"/>
</dbReference>
<keyword evidence="8" id="KW-0479">Metal-binding</keyword>
<accession>A0A8H7UD28</accession>
<comment type="similarity">
    <text evidence="2">Belongs to the LETM1 family.</text>
</comment>
<dbReference type="GO" id="GO:0043022">
    <property type="term" value="F:ribosome binding"/>
    <property type="evidence" value="ECO:0007669"/>
    <property type="project" value="InterPro"/>
</dbReference>
<evidence type="ECO:0000256" key="8">
    <source>
        <dbReference type="ARBA" id="ARBA00022723"/>
    </source>
</evidence>
<dbReference type="InterPro" id="IPR033122">
    <property type="entry name" value="LETM1-like_RBD"/>
</dbReference>
<keyword evidence="13" id="KW-0175">Coiled coil</keyword>
<keyword evidence="15 18" id="KW-0496">Mitochondrion</keyword>
<evidence type="ECO:0000256" key="17">
    <source>
        <dbReference type="ARBA" id="ARBA00031360"/>
    </source>
</evidence>
<gene>
    <name evidence="23" type="ORF">INT43_008743</name>
</gene>
<dbReference type="AlphaFoldDB" id="A0A8H7UD28"/>
<evidence type="ECO:0000256" key="2">
    <source>
        <dbReference type="ARBA" id="ARBA00009584"/>
    </source>
</evidence>
<sequence>MSLTLTARRLPHAISVRFVPSRYATVGATSMLYNTHRVTASNQLRYRMQAVSRFHSGSRGRQDIMRLPKELRIFRYAEQTAAKQIKEEKETMASRATMLAKEQVAAKNAAAAPAAVKQKKPIMQRIKEEAIHYWHGTKLLGLEIRISSKLTAKLLRGSKLTRREARQLRRTTSDLLRLVPFAVFLIVPFMELLLPVALKLFPNMLPSTFEDKFQEEEKKRKLLKVRLEMAKFLQETIAETGVPGSDDARAAKEFGDFFRKIRITGEQATTDDILKIAKRFEDELTLDNLSRPQLVSMCRYMGINAFGTDNFLRYQIRNRMTKIKADDRVIQNEGIDSLTIQELSNACAARGIRTIGTSPARLRDELAQWLDLHVTHQVPSTLLILSRAFSFTDRGLISTQEALQATLSSLPDNLVNEAELQVLESEGATTYKQKLEVLEQQQELIEDESEQEEKEALARKEAKEAEEAQKQLLAEQEAQQKAELGDKFLTDEQIAQKEKDIEEVRLSEEQLQELRNALAILCTKAGILEEREQLNEIKEDHEDYKEDIEELQEATKRQADKVTTRLGKRLEKMLGKLDKELDAFEKAQHHSTGFPRVNLTQSGQISTADLEEALRVIRHAPDSDVIKKVVKQMDLDADGLIFLEHVTEIAKQVPEGLGVVIENITDKERDGRLRSDNVLKTGLVGGSDDQSKK</sequence>